<keyword evidence="2" id="KW-0902">Two-component regulatory system</keyword>
<keyword evidence="3" id="KW-1133">Transmembrane helix</keyword>
<keyword evidence="1" id="KW-0418">Kinase</keyword>
<proteinExistence type="predicted"/>
<dbReference type="InterPro" id="IPR005467">
    <property type="entry name" value="His_kinase_dom"/>
</dbReference>
<dbReference type="SUPFAM" id="SSF55874">
    <property type="entry name" value="ATPase domain of HSP90 chaperone/DNA topoisomerase II/histidine kinase"/>
    <property type="match status" value="1"/>
</dbReference>
<feature type="domain" description="Histidine kinase" evidence="4">
    <location>
        <begin position="173"/>
        <end position="277"/>
    </location>
</feature>
<dbReference type="Gene3D" id="1.10.287.130">
    <property type="match status" value="1"/>
</dbReference>
<dbReference type="GO" id="GO:0000160">
    <property type="term" value="P:phosphorelay signal transduction system"/>
    <property type="evidence" value="ECO:0007669"/>
    <property type="project" value="UniProtKB-KW"/>
</dbReference>
<name>A0A6I6DME9_9FIRM</name>
<evidence type="ECO:0000259" key="4">
    <source>
        <dbReference type="PROSITE" id="PS50109"/>
    </source>
</evidence>
<evidence type="ECO:0000313" key="5">
    <source>
        <dbReference type="EMBL" id="QGU00887.1"/>
    </source>
</evidence>
<reference evidence="6" key="1">
    <citation type="journal article" date="2019" name="Microbiology">
        <title>Complete Genome Sequence of an Uncultured Bacterium of the Candidate Phylum Bipolaricaulota.</title>
        <authorList>
            <person name="Kadnikov V.V."/>
            <person name="Mardanov A.V."/>
            <person name="Beletsky A.V."/>
            <person name="Frank Y.A."/>
            <person name="Karnachuk O.V."/>
            <person name="Ravin N.V."/>
        </authorList>
    </citation>
    <scope>NUCLEOTIDE SEQUENCE [LARGE SCALE GENOMIC DNA]</scope>
</reference>
<evidence type="ECO:0000256" key="2">
    <source>
        <dbReference type="ARBA" id="ARBA00023012"/>
    </source>
</evidence>
<evidence type="ECO:0000313" key="6">
    <source>
        <dbReference type="Proteomes" id="UP000426444"/>
    </source>
</evidence>
<dbReference type="GO" id="GO:0042802">
    <property type="term" value="F:identical protein binding"/>
    <property type="evidence" value="ECO:0007669"/>
    <property type="project" value="TreeGrafter"/>
</dbReference>
<accession>A0A6I6DME9</accession>
<evidence type="ECO:0000256" key="1">
    <source>
        <dbReference type="ARBA" id="ARBA00022777"/>
    </source>
</evidence>
<dbReference type="PANTHER" id="PTHR40448:SF1">
    <property type="entry name" value="TWO-COMPONENT SENSOR HISTIDINE KINASE"/>
    <property type="match status" value="1"/>
</dbReference>
<dbReference type="Gene3D" id="3.30.565.10">
    <property type="entry name" value="Histidine kinase-like ATPase, C-terminal domain"/>
    <property type="match status" value="1"/>
</dbReference>
<keyword evidence="6" id="KW-1185">Reference proteome</keyword>
<dbReference type="Pfam" id="PF14689">
    <property type="entry name" value="SPOB_a"/>
    <property type="match status" value="1"/>
</dbReference>
<keyword evidence="1" id="KW-0808">Transferase</keyword>
<dbReference type="KEGG" id="salq:SYNTR_2293"/>
<protein>
    <recommendedName>
        <fullName evidence="4">Histidine kinase domain-containing protein</fullName>
    </recommendedName>
</protein>
<dbReference type="Proteomes" id="UP000426444">
    <property type="component" value="Chromosome"/>
</dbReference>
<dbReference type="InterPro" id="IPR003594">
    <property type="entry name" value="HATPase_dom"/>
</dbReference>
<dbReference type="InterPro" id="IPR039506">
    <property type="entry name" value="SPOB_a"/>
</dbReference>
<evidence type="ECO:0000256" key="3">
    <source>
        <dbReference type="SAM" id="Phobius"/>
    </source>
</evidence>
<dbReference type="EMBL" id="CP046457">
    <property type="protein sequence ID" value="QGU00887.1"/>
    <property type="molecule type" value="Genomic_DNA"/>
</dbReference>
<sequence length="282" mass="32192">MARFPFLIITTILSQTLLIAVISLLIYFSNDIETVKSYVPVFIIVIVLLSGFVIISLNQLLVSVRVITERNYLKSFLQNTESLIKILNTERHETSKHIQTIQAMLHLEEYDTAREYTDDIARNYRKLQNIVNVGEPALTALLNSKKSVADFQGIEFDFAVKCDINNIHLKKWELCSIIGNLIDNAFEATTANVNKKRVTLEIKKEDNNYLIYIHNTGEKINNKQINEIFNPGFTTKESDNLGYGLYIVKNIVEKYNGSIKVHTHPKTTFQVSIPVKESHSIA</sequence>
<keyword evidence="3" id="KW-0472">Membrane</keyword>
<dbReference type="AlphaFoldDB" id="A0A6I6DME9"/>
<organism evidence="5 6">
    <name type="scientific">Candidatus Syntrophocurvum alkaliphilum</name>
    <dbReference type="NCBI Taxonomy" id="2293317"/>
    <lineage>
        <taxon>Bacteria</taxon>
        <taxon>Bacillati</taxon>
        <taxon>Bacillota</taxon>
        <taxon>Clostridia</taxon>
        <taxon>Eubacteriales</taxon>
        <taxon>Syntrophomonadaceae</taxon>
        <taxon>Candidatus Syntrophocurvum</taxon>
    </lineage>
</organism>
<keyword evidence="3" id="KW-0812">Transmembrane</keyword>
<feature type="transmembrane region" description="Helical" evidence="3">
    <location>
        <begin position="39"/>
        <end position="61"/>
    </location>
</feature>
<dbReference type="Pfam" id="PF02518">
    <property type="entry name" value="HATPase_c"/>
    <property type="match status" value="1"/>
</dbReference>
<dbReference type="SMART" id="SM00387">
    <property type="entry name" value="HATPase_c"/>
    <property type="match status" value="1"/>
</dbReference>
<gene>
    <name evidence="5" type="ORF">SYNTR_2293</name>
</gene>
<dbReference type="PROSITE" id="PS50109">
    <property type="entry name" value="HIS_KIN"/>
    <property type="match status" value="1"/>
</dbReference>
<dbReference type="GO" id="GO:0016301">
    <property type="term" value="F:kinase activity"/>
    <property type="evidence" value="ECO:0007669"/>
    <property type="project" value="UniProtKB-KW"/>
</dbReference>
<dbReference type="PANTHER" id="PTHR40448">
    <property type="entry name" value="TWO-COMPONENT SENSOR HISTIDINE KINASE"/>
    <property type="match status" value="1"/>
</dbReference>
<feature type="transmembrane region" description="Helical" evidence="3">
    <location>
        <begin position="6"/>
        <end position="27"/>
    </location>
</feature>
<dbReference type="InterPro" id="IPR036890">
    <property type="entry name" value="HATPase_C_sf"/>
</dbReference>